<evidence type="ECO:0000313" key="2">
    <source>
        <dbReference type="Proteomes" id="UP001387447"/>
    </source>
</evidence>
<reference evidence="1 2" key="1">
    <citation type="journal article" date="2024" name="Front. Microbiol.">
        <title>Transcriptomic insights into the dominance of two phototrophs throughout the water column of a tropical hypersaline-alkaline crater lake (Dziani Dzaha, Mayotte).</title>
        <authorList>
            <person name="Duperron S."/>
            <person name="Halary S."/>
            <person name="Bouly J.-P."/>
            <person name="Roussel T."/>
            <person name="Hugoni M."/>
            <person name="Bruto M."/>
            <person name="Oger P."/>
            <person name="Duval C."/>
            <person name="Woo A."/>
            <person name="Jezequiel D."/>
            <person name="Ader M."/>
            <person name="Leboulanger C."/>
            <person name="Agogue H."/>
            <person name="Grossi V."/>
            <person name="Trousselier M."/>
            <person name="Bernard C."/>
        </authorList>
    </citation>
    <scope>NUCLEOTIDE SEQUENCE [LARGE SCALE GENOMIC DNA]</scope>
    <source>
        <strain evidence="1 2">PMC 851.14</strain>
    </source>
</reference>
<keyword evidence="2" id="KW-1185">Reference proteome</keyword>
<dbReference type="Gene3D" id="3.40.50.1000">
    <property type="entry name" value="HAD superfamily/HAD-like"/>
    <property type="match status" value="1"/>
</dbReference>
<dbReference type="SFLD" id="SFLDG01129">
    <property type="entry name" value="C1.5:_HAD__Beta-PGM__Phosphata"/>
    <property type="match status" value="1"/>
</dbReference>
<dbReference type="EMBL" id="JBBWYZ010000028">
    <property type="protein sequence ID" value="MEK9514951.1"/>
    <property type="molecule type" value="Genomic_DNA"/>
</dbReference>
<dbReference type="SFLD" id="SFLDS00003">
    <property type="entry name" value="Haloacid_Dehalogenase"/>
    <property type="match status" value="1"/>
</dbReference>
<proteinExistence type="predicted"/>
<dbReference type="InterPro" id="IPR041492">
    <property type="entry name" value="HAD_2"/>
</dbReference>
<evidence type="ECO:0000313" key="1">
    <source>
        <dbReference type="EMBL" id="MEK9514951.1"/>
    </source>
</evidence>
<sequence>MIAIFKDILNLMVDRHEKHEKIIIFDFDGTLADTLEVVISITNDLAADFGYSPTTATDLQQLQNLNSWQIIKLSNISLFKIPKLLRRVQQELQNNLGSISLFPGIPEALNDLKNQGCQLSIITSNSPSNVEFVLNRHGVLALFDNLNSESTLFGKHRIINRLLKQQNIPKHQAVYVGDETRDITAAHKSKIKSIAVTWGFNSANVLAKYKPDFMMNQPQDLPPTIASIFPIN</sequence>
<dbReference type="SUPFAM" id="SSF56784">
    <property type="entry name" value="HAD-like"/>
    <property type="match status" value="1"/>
</dbReference>
<dbReference type="Gene3D" id="1.10.150.240">
    <property type="entry name" value="Putative phosphatase, domain 2"/>
    <property type="match status" value="1"/>
</dbReference>
<organism evidence="1 2">
    <name type="scientific">Limnospira fusiformis PMC 851.14</name>
    <dbReference type="NCBI Taxonomy" id="2219512"/>
    <lineage>
        <taxon>Bacteria</taxon>
        <taxon>Bacillati</taxon>
        <taxon>Cyanobacteriota</taxon>
        <taxon>Cyanophyceae</taxon>
        <taxon>Oscillatoriophycideae</taxon>
        <taxon>Oscillatoriales</taxon>
        <taxon>Sirenicapillariaceae</taxon>
        <taxon>Limnospira</taxon>
    </lineage>
</organism>
<dbReference type="InterPro" id="IPR036412">
    <property type="entry name" value="HAD-like_sf"/>
</dbReference>
<accession>A0ABU9ESS1</accession>
<comment type="caution">
    <text evidence="1">The sequence shown here is derived from an EMBL/GenBank/DDBJ whole genome shotgun (WGS) entry which is preliminary data.</text>
</comment>
<dbReference type="InterPro" id="IPR050155">
    <property type="entry name" value="HAD-like_hydrolase_sf"/>
</dbReference>
<dbReference type="Pfam" id="PF13419">
    <property type="entry name" value="HAD_2"/>
    <property type="match status" value="1"/>
</dbReference>
<dbReference type="Proteomes" id="UP001387447">
    <property type="component" value="Unassembled WGS sequence"/>
</dbReference>
<dbReference type="InterPro" id="IPR023198">
    <property type="entry name" value="PGP-like_dom2"/>
</dbReference>
<name>A0ABU9ESS1_LIMFS</name>
<dbReference type="InterPro" id="IPR023214">
    <property type="entry name" value="HAD_sf"/>
</dbReference>
<protein>
    <submittedName>
        <fullName evidence="1">HAD hydrolase-like protein</fullName>
    </submittedName>
</protein>
<dbReference type="RefSeq" id="WP_083806317.1">
    <property type="nucleotide sequence ID" value="NZ_JBBWYZ010000028.1"/>
</dbReference>
<gene>
    <name evidence="1" type="ORF">AAEJ74_25830</name>
</gene>
<dbReference type="PANTHER" id="PTHR43434:SF13">
    <property type="entry name" value="PHOSPHOGLYCOLATE PHOSPHATASE"/>
    <property type="match status" value="1"/>
</dbReference>
<dbReference type="PANTHER" id="PTHR43434">
    <property type="entry name" value="PHOSPHOGLYCOLATE PHOSPHATASE"/>
    <property type="match status" value="1"/>
</dbReference>